<dbReference type="Pfam" id="PF13005">
    <property type="entry name" value="zf-IS66"/>
    <property type="match status" value="1"/>
</dbReference>
<feature type="domain" description="Transposase IS66 zinc-finger binding" evidence="3">
    <location>
        <begin position="126"/>
        <end position="169"/>
    </location>
</feature>
<name>A0A1I2FFF7_9RHOB</name>
<evidence type="ECO:0000256" key="1">
    <source>
        <dbReference type="SAM" id="MobiDB-lite"/>
    </source>
</evidence>
<evidence type="ECO:0000313" key="7">
    <source>
        <dbReference type="Proteomes" id="UP000198977"/>
    </source>
</evidence>
<dbReference type="InterPro" id="IPR052344">
    <property type="entry name" value="Transposase-related"/>
</dbReference>
<organism evidence="6 7">
    <name type="scientific">Sulfitobacter brevis</name>
    <dbReference type="NCBI Taxonomy" id="74348"/>
    <lineage>
        <taxon>Bacteria</taxon>
        <taxon>Pseudomonadati</taxon>
        <taxon>Pseudomonadota</taxon>
        <taxon>Alphaproteobacteria</taxon>
        <taxon>Rhodobacterales</taxon>
        <taxon>Roseobacteraceae</taxon>
        <taxon>Sulfitobacter</taxon>
    </lineage>
</organism>
<feature type="compositionally biased region" description="Acidic residues" evidence="1">
    <location>
        <begin position="85"/>
        <end position="96"/>
    </location>
</feature>
<evidence type="ECO:0000259" key="2">
    <source>
        <dbReference type="Pfam" id="PF03050"/>
    </source>
</evidence>
<dbReference type="EMBL" id="FOMW01000015">
    <property type="protein sequence ID" value="SFF03639.1"/>
    <property type="molecule type" value="Genomic_DNA"/>
</dbReference>
<dbReference type="OrthoDB" id="9800877at2"/>
<proteinExistence type="predicted"/>
<evidence type="ECO:0000259" key="4">
    <source>
        <dbReference type="Pfam" id="PF13007"/>
    </source>
</evidence>
<feature type="domain" description="Transposase IS66 central" evidence="2">
    <location>
        <begin position="184"/>
        <end position="444"/>
    </location>
</feature>
<dbReference type="Pfam" id="PF03050">
    <property type="entry name" value="DDE_Tnp_IS66"/>
    <property type="match status" value="2"/>
</dbReference>
<reference evidence="6 7" key="1">
    <citation type="submission" date="2016-10" db="EMBL/GenBank/DDBJ databases">
        <authorList>
            <person name="de Groot N.N."/>
        </authorList>
    </citation>
    <scope>NUCLEOTIDE SEQUENCE [LARGE SCALE GENOMIC DNA]</scope>
    <source>
        <strain evidence="6 7">DSM 11443</strain>
    </source>
</reference>
<dbReference type="RefSeq" id="WP_093925107.1">
    <property type="nucleotide sequence ID" value="NZ_FOMW01000015.1"/>
</dbReference>
<feature type="domain" description="Transposase IS66 central" evidence="2">
    <location>
        <begin position="447"/>
        <end position="500"/>
    </location>
</feature>
<evidence type="ECO:0000259" key="5">
    <source>
        <dbReference type="Pfam" id="PF13817"/>
    </source>
</evidence>
<accession>A0A1I2FFF7</accession>
<sequence>MSNHAVDLPDDPAVLKAMIAALQAENAEISATLRVHDQLVQALRLRIAKLQKLAFGKSSEKIEREIEQLELALEDLLLAVAEDDEAPIDEGQDEPAADNPSAPALRRRPRVSDATSRERRELDPGTCCADCGGDLRVVGEDVSELLDMIAAQMKVIQIARIKKSCRRCERMVQEPAPSRPIPGSMAGPNLLAHVLVSKFDDHLPLYRQREIFARMGADIPETTLVGWCGRAMKTLSPLIERIEANIMGSDLLHADDTPIRVLDRSLRDKGLGKGVRQGRIWAYVRDQRPWAGSAPPGAIYYFAPDWKEEHVLTHLANACGILQADGYKGYAKLYAHEPDGAPRLREAACWAHLRRDFHDFWASTKSEIAREALDRIGKLYDIERDISGQPADVRHTARQKHSLPKVEAFFTWSEQQLLRIPGKSNLAKAFRCGLNRREAFRCGLNRREAFRCGLNRREAFSLFLADGRVGIDNNPAERALRPIGIGRKNWLFAGADTGAETLARAMTIIETAKLNGLDPQAYLADILNRIHDHKINRLGELLPWNWTPMALPNSQAA</sequence>
<dbReference type="Pfam" id="PF13817">
    <property type="entry name" value="DDE_Tnp_IS66_C"/>
    <property type="match status" value="1"/>
</dbReference>
<dbReference type="InterPro" id="IPR024474">
    <property type="entry name" value="Znf_dom_IS66"/>
</dbReference>
<dbReference type="InterPro" id="IPR004291">
    <property type="entry name" value="Transposase_IS66_central"/>
</dbReference>
<protein>
    <submittedName>
        <fullName evidence="6">Transposase</fullName>
    </submittedName>
</protein>
<evidence type="ECO:0000259" key="3">
    <source>
        <dbReference type="Pfam" id="PF13005"/>
    </source>
</evidence>
<dbReference type="PANTHER" id="PTHR33678">
    <property type="entry name" value="BLL1576 PROTEIN"/>
    <property type="match status" value="1"/>
</dbReference>
<gene>
    <name evidence="6" type="ORF">SAMN04488523_11580</name>
</gene>
<dbReference type="AlphaFoldDB" id="A0A1I2FFF7"/>
<feature type="region of interest" description="Disordered" evidence="1">
    <location>
        <begin position="85"/>
        <end position="123"/>
    </location>
</feature>
<dbReference type="Pfam" id="PF13007">
    <property type="entry name" value="LZ_Tnp_IS66"/>
    <property type="match status" value="1"/>
</dbReference>
<dbReference type="STRING" id="74348.SAMN04488523_11580"/>
<dbReference type="Proteomes" id="UP000198977">
    <property type="component" value="Unassembled WGS sequence"/>
</dbReference>
<feature type="domain" description="Transposase IS66 C-terminal" evidence="5">
    <location>
        <begin position="507"/>
        <end position="544"/>
    </location>
</feature>
<feature type="domain" description="Transposase TnpC homeodomain" evidence="4">
    <location>
        <begin position="43"/>
        <end position="109"/>
    </location>
</feature>
<dbReference type="PANTHER" id="PTHR33678:SF1">
    <property type="entry name" value="BLL1576 PROTEIN"/>
    <property type="match status" value="1"/>
</dbReference>
<dbReference type="InterPro" id="IPR024463">
    <property type="entry name" value="Transposase_TnpC_homeodom"/>
</dbReference>
<dbReference type="InterPro" id="IPR039552">
    <property type="entry name" value="IS66_C"/>
</dbReference>
<keyword evidence="7" id="KW-1185">Reference proteome</keyword>
<evidence type="ECO:0000313" key="6">
    <source>
        <dbReference type="EMBL" id="SFF03639.1"/>
    </source>
</evidence>
<dbReference type="NCBIfam" id="NF033517">
    <property type="entry name" value="transpos_IS66"/>
    <property type="match status" value="1"/>
</dbReference>